<proteinExistence type="predicted"/>
<evidence type="ECO:0000313" key="2">
    <source>
        <dbReference type="Proteomes" id="UP001152622"/>
    </source>
</evidence>
<evidence type="ECO:0000313" key="1">
    <source>
        <dbReference type="EMBL" id="KAJ8349688.1"/>
    </source>
</evidence>
<comment type="caution">
    <text evidence="1">The sequence shown here is derived from an EMBL/GenBank/DDBJ whole genome shotgun (WGS) entry which is preliminary data.</text>
</comment>
<reference evidence="1" key="1">
    <citation type="journal article" date="2023" name="Science">
        <title>Genome structures resolve the early diversification of teleost fishes.</title>
        <authorList>
            <person name="Parey E."/>
            <person name="Louis A."/>
            <person name="Montfort J."/>
            <person name="Bouchez O."/>
            <person name="Roques C."/>
            <person name="Iampietro C."/>
            <person name="Lluch J."/>
            <person name="Castinel A."/>
            <person name="Donnadieu C."/>
            <person name="Desvignes T."/>
            <person name="Floi Bucao C."/>
            <person name="Jouanno E."/>
            <person name="Wen M."/>
            <person name="Mejri S."/>
            <person name="Dirks R."/>
            <person name="Jansen H."/>
            <person name="Henkel C."/>
            <person name="Chen W.J."/>
            <person name="Zahm M."/>
            <person name="Cabau C."/>
            <person name="Klopp C."/>
            <person name="Thompson A.W."/>
            <person name="Robinson-Rechavi M."/>
            <person name="Braasch I."/>
            <person name="Lecointre G."/>
            <person name="Bobe J."/>
            <person name="Postlethwait J.H."/>
            <person name="Berthelot C."/>
            <person name="Roest Crollius H."/>
            <person name="Guiguen Y."/>
        </authorList>
    </citation>
    <scope>NUCLEOTIDE SEQUENCE</scope>
    <source>
        <strain evidence="1">WJC10195</strain>
    </source>
</reference>
<keyword evidence="2" id="KW-1185">Reference proteome</keyword>
<gene>
    <name evidence="1" type="ORF">SKAU_G00248180</name>
</gene>
<protein>
    <submittedName>
        <fullName evidence="1">Uncharacterized protein</fullName>
    </submittedName>
</protein>
<dbReference type="Proteomes" id="UP001152622">
    <property type="component" value="Chromosome 9"/>
</dbReference>
<organism evidence="1 2">
    <name type="scientific">Synaphobranchus kaupii</name>
    <name type="common">Kaup's arrowtooth eel</name>
    <dbReference type="NCBI Taxonomy" id="118154"/>
    <lineage>
        <taxon>Eukaryota</taxon>
        <taxon>Metazoa</taxon>
        <taxon>Chordata</taxon>
        <taxon>Craniata</taxon>
        <taxon>Vertebrata</taxon>
        <taxon>Euteleostomi</taxon>
        <taxon>Actinopterygii</taxon>
        <taxon>Neopterygii</taxon>
        <taxon>Teleostei</taxon>
        <taxon>Anguilliformes</taxon>
        <taxon>Synaphobranchidae</taxon>
        <taxon>Synaphobranchus</taxon>
    </lineage>
</organism>
<name>A0A9Q1IRD5_SYNKA</name>
<dbReference type="AlphaFoldDB" id="A0A9Q1IRD5"/>
<accession>A0A9Q1IRD5</accession>
<sequence length="89" mass="9602">MVGDSVSVIDKDKHLSYTKFSALPPTAEANYIFQVQAGDESEALVTGLAGSGDDLIRPPRARACQDYRLTFARASERAAARSSLAGRER</sequence>
<dbReference type="EMBL" id="JAINUF010000009">
    <property type="protein sequence ID" value="KAJ8349688.1"/>
    <property type="molecule type" value="Genomic_DNA"/>
</dbReference>